<dbReference type="NCBIfam" id="TIGR01068">
    <property type="entry name" value="thioredoxin"/>
    <property type="match status" value="1"/>
</dbReference>
<dbReference type="Gene3D" id="3.40.30.10">
    <property type="entry name" value="Glutaredoxin"/>
    <property type="match status" value="1"/>
</dbReference>
<reference evidence="11" key="1">
    <citation type="submission" date="2024-06" db="EMBL/GenBank/DDBJ databases">
        <title>Diversity, functionality, and evolutionary history of bacterial symbionts in false click beetles (Coleoptera, Throscidae).</title>
        <authorList>
            <person name="Wierz J.C."/>
            <person name="Malm H."/>
            <person name="Kaltenpoth M."/>
            <person name="Engl T."/>
        </authorList>
    </citation>
    <scope>NUCLEOTIDE SEQUENCE</scope>
    <source>
        <strain evidence="11">Ttur</strain>
    </source>
</reference>
<feature type="disulfide bond" description="Redox-active" evidence="9">
    <location>
        <begin position="29"/>
        <end position="32"/>
    </location>
</feature>
<dbReference type="PANTHER" id="PTHR45663">
    <property type="entry name" value="GEO12009P1"/>
    <property type="match status" value="1"/>
</dbReference>
<dbReference type="GO" id="GO:0005737">
    <property type="term" value="C:cytoplasm"/>
    <property type="evidence" value="ECO:0007669"/>
    <property type="project" value="TreeGrafter"/>
</dbReference>
<feature type="active site" description="Nucleophile" evidence="8">
    <location>
        <position position="32"/>
    </location>
</feature>
<evidence type="ECO:0000313" key="11">
    <source>
        <dbReference type="EMBL" id="XCC45360.1"/>
    </source>
</evidence>
<comment type="similarity">
    <text evidence="1 7">Belongs to the thioredoxin family.</text>
</comment>
<feature type="active site" description="Nucleophile" evidence="8">
    <location>
        <position position="29"/>
    </location>
</feature>
<evidence type="ECO:0000259" key="10">
    <source>
        <dbReference type="PROSITE" id="PS51352"/>
    </source>
</evidence>
<dbReference type="InterPro" id="IPR005746">
    <property type="entry name" value="Thioredoxin"/>
</dbReference>
<feature type="site" description="Deprotonates C-terminal active site Cys" evidence="8">
    <location>
        <position position="23"/>
    </location>
</feature>
<dbReference type="InterPro" id="IPR013766">
    <property type="entry name" value="Thioredoxin_domain"/>
</dbReference>
<gene>
    <name evidence="11" type="primary">trxA</name>
    <name evidence="11" type="ORF">ABUS76_00405</name>
</gene>
<keyword evidence="5 9" id="KW-0676">Redox-active center</keyword>
<keyword evidence="3" id="KW-0249">Electron transport</keyword>
<evidence type="ECO:0000256" key="4">
    <source>
        <dbReference type="ARBA" id="ARBA00023157"/>
    </source>
</evidence>
<feature type="domain" description="Thioredoxin" evidence="10">
    <location>
        <begin position="1"/>
        <end position="105"/>
    </location>
</feature>
<dbReference type="PANTHER" id="PTHR45663:SF11">
    <property type="entry name" value="GEO12009P1"/>
    <property type="match status" value="1"/>
</dbReference>
<dbReference type="GO" id="GO:0015035">
    <property type="term" value="F:protein-disulfide reductase activity"/>
    <property type="evidence" value="ECO:0007669"/>
    <property type="project" value="UniProtKB-UniRule"/>
</dbReference>
<evidence type="ECO:0000256" key="2">
    <source>
        <dbReference type="ARBA" id="ARBA00022448"/>
    </source>
</evidence>
<dbReference type="PIRSF" id="PIRSF000077">
    <property type="entry name" value="Thioredoxin"/>
    <property type="match status" value="1"/>
</dbReference>
<dbReference type="SUPFAM" id="SSF52833">
    <property type="entry name" value="Thioredoxin-like"/>
    <property type="match status" value="1"/>
</dbReference>
<evidence type="ECO:0000256" key="7">
    <source>
        <dbReference type="PIRNR" id="PIRNR000077"/>
    </source>
</evidence>
<evidence type="ECO:0000256" key="8">
    <source>
        <dbReference type="PIRSR" id="PIRSR000077-1"/>
    </source>
</evidence>
<organism evidence="11">
    <name type="scientific">Candidatus Shikimatogenerans sp. Ttur</name>
    <dbReference type="NCBI Taxonomy" id="3158569"/>
    <lineage>
        <taxon>Bacteria</taxon>
        <taxon>Pseudomonadati</taxon>
        <taxon>Bacteroidota</taxon>
        <taxon>Flavobacteriia</taxon>
        <taxon>Flavobacteriales</taxon>
        <taxon>Candidatus Shikimatogenerans</taxon>
    </lineage>
</organism>
<dbReference type="CDD" id="cd02947">
    <property type="entry name" value="TRX_family"/>
    <property type="match status" value="1"/>
</dbReference>
<keyword evidence="2" id="KW-0813">Transport</keyword>
<dbReference type="Pfam" id="PF00085">
    <property type="entry name" value="Thioredoxin"/>
    <property type="match status" value="1"/>
</dbReference>
<evidence type="ECO:0000256" key="3">
    <source>
        <dbReference type="ARBA" id="ARBA00022982"/>
    </source>
</evidence>
<proteinExistence type="inferred from homology"/>
<dbReference type="AlphaFoldDB" id="A0AAU7ZYY2"/>
<feature type="site" description="Contributes to redox potential value" evidence="8">
    <location>
        <position position="30"/>
    </location>
</feature>
<evidence type="ECO:0000256" key="5">
    <source>
        <dbReference type="ARBA" id="ARBA00023284"/>
    </source>
</evidence>
<dbReference type="PRINTS" id="PR00421">
    <property type="entry name" value="THIOREDOXIN"/>
</dbReference>
<dbReference type="InterPro" id="IPR036249">
    <property type="entry name" value="Thioredoxin-like_sf"/>
</dbReference>
<dbReference type="EMBL" id="CP158689">
    <property type="protein sequence ID" value="XCC45360.1"/>
    <property type="molecule type" value="Genomic_DNA"/>
</dbReference>
<evidence type="ECO:0000256" key="1">
    <source>
        <dbReference type="ARBA" id="ARBA00008987"/>
    </source>
</evidence>
<dbReference type="PROSITE" id="PS51352">
    <property type="entry name" value="THIOREDOXIN_2"/>
    <property type="match status" value="1"/>
</dbReference>
<name>A0AAU7ZYY2_9FLAO</name>
<evidence type="ECO:0000256" key="9">
    <source>
        <dbReference type="PIRSR" id="PIRSR000077-4"/>
    </source>
</evidence>
<protein>
    <recommendedName>
        <fullName evidence="6 7">Thioredoxin</fullName>
    </recommendedName>
</protein>
<keyword evidence="4 9" id="KW-1015">Disulfide bond</keyword>
<accession>A0AAU7ZYY2</accession>
<feature type="site" description="Contributes to redox potential value" evidence="8">
    <location>
        <position position="31"/>
    </location>
</feature>
<sequence>MKKINEKQFIKYLNNSNKLLIVDFWAKWCYPCKKLNKILKKIDKIINKKKIKILKINIDENIKLADIYDIQSIPTLIIFKNNKIKELIIGTIDYKKLKKKINNLL</sequence>
<evidence type="ECO:0000256" key="6">
    <source>
        <dbReference type="NCBIfam" id="TIGR01068"/>
    </source>
</evidence>